<sequence length="51" mass="5839">MRLCPFSKVKQQIADMAVNRSSIRDTARVLKISRPTVIETLKKRALPQTNQ</sequence>
<feature type="domain" description="Insertion element IS1 protein InsA helix-turn-helix" evidence="1">
    <location>
        <begin position="9"/>
        <end position="43"/>
    </location>
</feature>
<accession>A0A832H5H7</accession>
<name>A0A832H5H7_9CYAN</name>
<dbReference type="EMBL" id="DSRD01000852">
    <property type="protein sequence ID" value="HGW95317.1"/>
    <property type="molecule type" value="Genomic_DNA"/>
</dbReference>
<reference evidence="2" key="1">
    <citation type="journal article" date="2020" name="mSystems">
        <title>Genome- and Community-Level Interaction Insights into Carbon Utilization and Element Cycling Functions of Hydrothermarchaeota in Hydrothermal Sediment.</title>
        <authorList>
            <person name="Zhou Z."/>
            <person name="Liu Y."/>
            <person name="Xu W."/>
            <person name="Pan J."/>
            <person name="Luo Z.H."/>
            <person name="Li M."/>
        </authorList>
    </citation>
    <scope>NUCLEOTIDE SEQUENCE [LARGE SCALE GENOMIC DNA]</scope>
    <source>
        <strain evidence="2">SpSt-402</strain>
    </source>
</reference>
<evidence type="ECO:0000313" key="2">
    <source>
        <dbReference type="EMBL" id="HGW95317.1"/>
    </source>
</evidence>
<evidence type="ECO:0000259" key="1">
    <source>
        <dbReference type="Pfam" id="PF12759"/>
    </source>
</evidence>
<organism evidence="2">
    <name type="scientific">Oscillatoriales cyanobacterium SpSt-402</name>
    <dbReference type="NCBI Taxonomy" id="2282168"/>
    <lineage>
        <taxon>Bacteria</taxon>
        <taxon>Bacillati</taxon>
        <taxon>Cyanobacteriota</taxon>
        <taxon>Cyanophyceae</taxon>
        <taxon>Oscillatoriophycideae</taxon>
        <taxon>Oscillatoriales</taxon>
    </lineage>
</organism>
<protein>
    <recommendedName>
        <fullName evidence="1">Insertion element IS1 protein InsA helix-turn-helix domain-containing protein</fullName>
    </recommendedName>
</protein>
<dbReference type="Pfam" id="PF12759">
    <property type="entry name" value="HTH_Tnp_IS1"/>
    <property type="match status" value="1"/>
</dbReference>
<dbReference type="AlphaFoldDB" id="A0A832H5H7"/>
<proteinExistence type="predicted"/>
<dbReference type="InterPro" id="IPR024431">
    <property type="entry name" value="InsA_HTH_dom"/>
</dbReference>
<comment type="caution">
    <text evidence="2">The sequence shown here is derived from an EMBL/GenBank/DDBJ whole genome shotgun (WGS) entry which is preliminary data.</text>
</comment>
<gene>
    <name evidence="2" type="ORF">ENR47_13725</name>
</gene>